<dbReference type="InterPro" id="IPR055247">
    <property type="entry name" value="InsJ-like_HTH"/>
</dbReference>
<keyword evidence="4" id="KW-1185">Reference proteome</keyword>
<dbReference type="Gene3D" id="3.30.420.10">
    <property type="entry name" value="Ribonuclease H-like superfamily/Ribonuclease H"/>
    <property type="match status" value="1"/>
</dbReference>
<dbReference type="KEGG" id="tco:Theco_1510"/>
<dbReference type="GO" id="GO:0003676">
    <property type="term" value="F:nucleic acid binding"/>
    <property type="evidence" value="ECO:0007669"/>
    <property type="project" value="InterPro"/>
</dbReference>
<reference evidence="4" key="1">
    <citation type="submission" date="2012-01" db="EMBL/GenBank/DDBJ databases">
        <title>Complete sequence of chromosome of Thermobacillus composti KWC4.</title>
        <authorList>
            <person name="Lucas S."/>
            <person name="Han J."/>
            <person name="Lapidus A."/>
            <person name="Cheng J.-F."/>
            <person name="Goodwin L."/>
            <person name="Pitluck S."/>
            <person name="Peters L."/>
            <person name="Ovchinnikova G."/>
            <person name="Teshima H."/>
            <person name="Detter J.C."/>
            <person name="Han C."/>
            <person name="Tapia R."/>
            <person name="Land M."/>
            <person name="Hauser L."/>
            <person name="Kyrpides N."/>
            <person name="Ivanova N."/>
            <person name="Pagani I."/>
            <person name="Anderson I."/>
            <person name="Woyke T."/>
        </authorList>
    </citation>
    <scope>NUCLEOTIDE SEQUENCE [LARGE SCALE GENOMIC DNA]</scope>
    <source>
        <strain evidence="4">DSM 18247 / JCM 13945 / KWC4</strain>
    </source>
</reference>
<dbReference type="GO" id="GO:0015074">
    <property type="term" value="P:DNA integration"/>
    <property type="evidence" value="ECO:0007669"/>
    <property type="project" value="InterPro"/>
</dbReference>
<dbReference type="eggNOG" id="COG3415">
    <property type="taxonomic scope" value="Bacteria"/>
</dbReference>
<feature type="compositionally biased region" description="Polar residues" evidence="1">
    <location>
        <begin position="387"/>
        <end position="396"/>
    </location>
</feature>
<dbReference type="InterPro" id="IPR036397">
    <property type="entry name" value="RNaseH_sf"/>
</dbReference>
<dbReference type="InterPro" id="IPR001584">
    <property type="entry name" value="Integrase_cat-core"/>
</dbReference>
<sequence length="415" mass="46261">MTKSELKRVMVLEKWIDGRLAEQDVARILGISIRQAYRLKAKYRHGGAQAIAHGNRGRKPAHTLADSLKQRVMLLYQERYFGSNATHFAELLAEHENIHLSVSSVRRILLEGGLRPARLRRRPKAHRPRPRKPQAGMLWQIDASPYAWLEDRGPMLTLHGIIDDATGEVIAATFRPTETLEGYVTVMIEGLRRKGVPLALYSDQHSIFHPPKGKPTLEQELAGEPPSLSTFGQALADLGITHIEALSPQAKGRIERLWQTFQDRLVIELRSHHKMPNRPTVRCPKHPWSTSSPGGNTGESAAGRRSPGKGNATCQSPSPVFRAGKQRASSKCVSAWMDKCGCGIKGGPGLVWRRRPHRPRRQQWPKKKRCLRPLASPLPTIPGENHSPGSNTSKVSVAQPAGNRQDPRMEWSVSS</sequence>
<evidence type="ECO:0000313" key="4">
    <source>
        <dbReference type="Proteomes" id="UP000010795"/>
    </source>
</evidence>
<dbReference type="PROSITE" id="PS50994">
    <property type="entry name" value="INTEGRASE"/>
    <property type="match status" value="1"/>
</dbReference>
<organism evidence="3 4">
    <name type="scientific">Thermobacillus composti (strain DSM 18247 / JCM 13945 / KWC4)</name>
    <dbReference type="NCBI Taxonomy" id="717605"/>
    <lineage>
        <taxon>Bacteria</taxon>
        <taxon>Bacillati</taxon>
        <taxon>Bacillota</taxon>
        <taxon>Bacilli</taxon>
        <taxon>Bacillales</taxon>
        <taxon>Paenibacillaceae</taxon>
        <taxon>Thermobacillus</taxon>
    </lineage>
</organism>
<gene>
    <name evidence="3" type="ordered locus">Theco_1510</name>
</gene>
<evidence type="ECO:0000313" key="3">
    <source>
        <dbReference type="EMBL" id="AGA57659.1"/>
    </source>
</evidence>
<dbReference type="EMBL" id="CP003255">
    <property type="protein sequence ID" value="AGA57659.1"/>
    <property type="molecule type" value="Genomic_DNA"/>
</dbReference>
<name>L0EDF4_THECK</name>
<proteinExistence type="predicted"/>
<feature type="compositionally biased region" description="Basic residues" evidence="1">
    <location>
        <begin position="353"/>
        <end position="371"/>
    </location>
</feature>
<dbReference type="InterPro" id="IPR009057">
    <property type="entry name" value="Homeodomain-like_sf"/>
</dbReference>
<dbReference type="HOGENOM" id="CLU_662104_0_0_9"/>
<feature type="region of interest" description="Disordered" evidence="1">
    <location>
        <begin position="353"/>
        <end position="415"/>
    </location>
</feature>
<dbReference type="SUPFAM" id="SSF46689">
    <property type="entry name" value="Homeodomain-like"/>
    <property type="match status" value="1"/>
</dbReference>
<feature type="region of interest" description="Disordered" evidence="1">
    <location>
        <begin position="275"/>
        <end position="324"/>
    </location>
</feature>
<dbReference type="Pfam" id="PF13518">
    <property type="entry name" value="HTH_28"/>
    <property type="match status" value="1"/>
</dbReference>
<dbReference type="InterPro" id="IPR047797">
    <property type="entry name" value="ISNCY_transpos"/>
</dbReference>
<feature type="domain" description="Integrase catalytic" evidence="2">
    <location>
        <begin position="129"/>
        <end position="265"/>
    </location>
</feature>
<dbReference type="InterPro" id="IPR012337">
    <property type="entry name" value="RNaseH-like_sf"/>
</dbReference>
<evidence type="ECO:0000256" key="1">
    <source>
        <dbReference type="SAM" id="MobiDB-lite"/>
    </source>
</evidence>
<dbReference type="PANTHER" id="PTHR35004:SF7">
    <property type="entry name" value="INTEGRASE PROTEIN"/>
    <property type="match status" value="1"/>
</dbReference>
<protein>
    <submittedName>
        <fullName evidence="3">Transposase</fullName>
    </submittedName>
</protein>
<dbReference type="PANTHER" id="PTHR35004">
    <property type="entry name" value="TRANSPOSASE RV3428C-RELATED"/>
    <property type="match status" value="1"/>
</dbReference>
<dbReference type="Proteomes" id="UP000010795">
    <property type="component" value="Chromosome"/>
</dbReference>
<dbReference type="SUPFAM" id="SSF53098">
    <property type="entry name" value="Ribonuclease H-like"/>
    <property type="match status" value="1"/>
</dbReference>
<dbReference type="AlphaFoldDB" id="L0EDF4"/>
<accession>L0EDF4</accession>
<dbReference type="eggNOG" id="COG2801">
    <property type="taxonomic scope" value="Bacteria"/>
</dbReference>
<evidence type="ECO:0000259" key="2">
    <source>
        <dbReference type="PROSITE" id="PS50994"/>
    </source>
</evidence>
<dbReference type="NCBIfam" id="NF033594">
    <property type="entry name" value="transpos_ISNCY_2"/>
    <property type="match status" value="1"/>
</dbReference>